<evidence type="ECO:0008006" key="4">
    <source>
        <dbReference type="Google" id="ProtNLM"/>
    </source>
</evidence>
<dbReference type="GO" id="GO:0008270">
    <property type="term" value="F:zinc ion binding"/>
    <property type="evidence" value="ECO:0007669"/>
    <property type="project" value="InterPro"/>
</dbReference>
<organism evidence="2 3">
    <name type="scientific">Ceutorhynchus assimilis</name>
    <name type="common">cabbage seed weevil</name>
    <dbReference type="NCBI Taxonomy" id="467358"/>
    <lineage>
        <taxon>Eukaryota</taxon>
        <taxon>Metazoa</taxon>
        <taxon>Ecdysozoa</taxon>
        <taxon>Arthropoda</taxon>
        <taxon>Hexapoda</taxon>
        <taxon>Insecta</taxon>
        <taxon>Pterygota</taxon>
        <taxon>Neoptera</taxon>
        <taxon>Endopterygota</taxon>
        <taxon>Coleoptera</taxon>
        <taxon>Polyphaga</taxon>
        <taxon>Cucujiformia</taxon>
        <taxon>Curculionidae</taxon>
        <taxon>Ceutorhynchinae</taxon>
        <taxon>Ceutorhynchus</taxon>
    </lineage>
</organism>
<accession>A0A9N9MH33</accession>
<keyword evidence="3" id="KW-1185">Reference proteome</keyword>
<name>A0A9N9MH33_9CUCU</name>
<dbReference type="OrthoDB" id="6781160at2759"/>
<reference evidence="2" key="1">
    <citation type="submission" date="2022-01" db="EMBL/GenBank/DDBJ databases">
        <authorList>
            <person name="King R."/>
        </authorList>
    </citation>
    <scope>NUCLEOTIDE SEQUENCE</scope>
</reference>
<dbReference type="InterPro" id="IPR036875">
    <property type="entry name" value="Znf_CCHC_sf"/>
</dbReference>
<dbReference type="EMBL" id="OU892286">
    <property type="protein sequence ID" value="CAG9761672.1"/>
    <property type="molecule type" value="Genomic_DNA"/>
</dbReference>
<evidence type="ECO:0000256" key="1">
    <source>
        <dbReference type="SAM" id="Coils"/>
    </source>
</evidence>
<feature type="coiled-coil region" evidence="1">
    <location>
        <begin position="90"/>
        <end position="117"/>
    </location>
</feature>
<evidence type="ECO:0000313" key="2">
    <source>
        <dbReference type="EMBL" id="CAG9761672.1"/>
    </source>
</evidence>
<keyword evidence="1" id="KW-0175">Coiled coil</keyword>
<proteinExistence type="predicted"/>
<sequence>MKVASKSNSFQDTLRDVKEALKGKEEGKCLQGIRSTKEEKLLITMNKNQTAAENLQKLLRTKDNGIGKKYKILEDRRQAEIVLIRGIDPLVEKEEFMDLLKEIIDDMENKIVNLSDLRPTADNTQSVSLNINKKRCRKIIRSKGDQNRTNKMQGGKKDQDAAIQQMLAVRPINNRPDRSKLCHNWGKEGHLQEECKEEINCPICERAGYRYRYLQEQNREMKKAVQGIR</sequence>
<evidence type="ECO:0000313" key="3">
    <source>
        <dbReference type="Proteomes" id="UP001152799"/>
    </source>
</evidence>
<dbReference type="GO" id="GO:0003676">
    <property type="term" value="F:nucleic acid binding"/>
    <property type="evidence" value="ECO:0007669"/>
    <property type="project" value="InterPro"/>
</dbReference>
<gene>
    <name evidence="2" type="ORF">CEUTPL_LOCUS2367</name>
</gene>
<dbReference type="Proteomes" id="UP001152799">
    <property type="component" value="Chromosome 10"/>
</dbReference>
<protein>
    <recommendedName>
        <fullName evidence="4">CCHC-type domain-containing protein</fullName>
    </recommendedName>
</protein>
<dbReference type="AlphaFoldDB" id="A0A9N9MH33"/>
<dbReference type="SUPFAM" id="SSF57756">
    <property type="entry name" value="Retrovirus zinc finger-like domains"/>
    <property type="match status" value="1"/>
</dbReference>